<feature type="domain" description="Nudix hydrolase" evidence="4">
    <location>
        <begin position="64"/>
        <end position="199"/>
    </location>
</feature>
<dbReference type="EC" id="3.6.1.-" evidence="5"/>
<evidence type="ECO:0000256" key="1">
    <source>
        <dbReference type="ARBA" id="ARBA00022801"/>
    </source>
</evidence>
<reference evidence="5 6" key="1">
    <citation type="journal article" date="2018" name="bioRxiv">
        <title>Evidence of independent acquisition and adaption of ultra-small bacteria to human hosts across the highly diverse yet reduced genomes of the phylum Saccharibacteria.</title>
        <authorList>
            <person name="McLean J.S."/>
            <person name="Bor B."/>
            <person name="To T.T."/>
            <person name="Liu Q."/>
            <person name="Kearns K.A."/>
            <person name="Solden L.M."/>
            <person name="Wrighton K.C."/>
            <person name="He X."/>
            <person name="Shi W."/>
        </authorList>
    </citation>
    <scope>NUCLEOTIDE SEQUENCE [LARGE SCALE GENOMIC DNA]</scope>
    <source>
        <strain evidence="5 6">TM7_KMM_G3_1_HOT_351</strain>
    </source>
</reference>
<name>A0ABY0FK77_9BACT</name>
<accession>A0ABY0FK77</accession>
<evidence type="ECO:0000313" key="6">
    <source>
        <dbReference type="Proteomes" id="UP001191004"/>
    </source>
</evidence>
<evidence type="ECO:0000256" key="3">
    <source>
        <dbReference type="SAM" id="MobiDB-lite"/>
    </source>
</evidence>
<dbReference type="PROSITE" id="PS51462">
    <property type="entry name" value="NUDIX"/>
    <property type="match status" value="1"/>
</dbReference>
<dbReference type="RefSeq" id="WP_164998460.1">
    <property type="nucleotide sequence ID" value="NZ_PRLL01000004.1"/>
</dbReference>
<dbReference type="InterPro" id="IPR015797">
    <property type="entry name" value="NUDIX_hydrolase-like_dom_sf"/>
</dbReference>
<dbReference type="GO" id="GO:0016787">
    <property type="term" value="F:hydrolase activity"/>
    <property type="evidence" value="ECO:0007669"/>
    <property type="project" value="UniProtKB-KW"/>
</dbReference>
<dbReference type="Gene3D" id="3.90.79.10">
    <property type="entry name" value="Nucleoside Triphosphate Pyrophosphohydrolase"/>
    <property type="match status" value="1"/>
</dbReference>
<dbReference type="Pfam" id="PF00293">
    <property type="entry name" value="NUDIX"/>
    <property type="match status" value="1"/>
</dbReference>
<feature type="region of interest" description="Disordered" evidence="3">
    <location>
        <begin position="1"/>
        <end position="52"/>
    </location>
</feature>
<organism evidence="5 6">
    <name type="scientific">Candidatus Nanosyncoccus nanoralicus</name>
    <dbReference type="NCBI Taxonomy" id="2171996"/>
    <lineage>
        <taxon>Bacteria</taxon>
        <taxon>Candidatus Saccharimonadota</taxon>
        <taxon>Candidatus Nanosyncoccalia</taxon>
        <taxon>Candidatus Nanosyncoccales</taxon>
        <taxon>Candidatus Nanosyncoccaceae</taxon>
        <taxon>Candidatus Nanosyncoccus</taxon>
    </lineage>
</organism>
<dbReference type="EMBL" id="PRLL01000004">
    <property type="protein sequence ID" value="RYC73734.1"/>
    <property type="molecule type" value="Genomic_DNA"/>
</dbReference>
<dbReference type="InterPro" id="IPR000086">
    <property type="entry name" value="NUDIX_hydrolase_dom"/>
</dbReference>
<keyword evidence="6" id="KW-1185">Reference proteome</keyword>
<dbReference type="InterPro" id="IPR020084">
    <property type="entry name" value="NUDIX_hydrolase_CS"/>
</dbReference>
<sequence length="206" mass="24127">MKDQNRKLSPKLTLPNNKSNKPKDFQNRNTNTRSRSRVRPLKTERSQTLDQKTFKKKPAIKEIVREPTSGGIVFRFNEKKNDIEILLIQDSKNRWTIPKGHIETGETAKQTAIREIGEEAGLNHIKALSWLGKIHFKYRRVDKLVLMTTQIYLVRALDGKERPTKEKWMNGIKWFSFRDALNAIEYDDIEKLMLIAKKRIRAGDLQ</sequence>
<gene>
    <name evidence="5" type="primary">mutT4</name>
    <name evidence="5" type="ORF">G3KMM_00191</name>
</gene>
<dbReference type="CDD" id="cd03673">
    <property type="entry name" value="NUDIX_Ap6A_hydrolase"/>
    <property type="match status" value="1"/>
</dbReference>
<dbReference type="PANTHER" id="PTHR21340:SF0">
    <property type="entry name" value="BIS(5'-NUCLEOSYL)-TETRAPHOSPHATASE [ASYMMETRICAL]"/>
    <property type="match status" value="1"/>
</dbReference>
<dbReference type="PROSITE" id="PS00893">
    <property type="entry name" value="NUDIX_BOX"/>
    <property type="match status" value="1"/>
</dbReference>
<comment type="similarity">
    <text evidence="2">Belongs to the Nudix hydrolase family.</text>
</comment>
<reference evidence="5 6" key="2">
    <citation type="journal article" date="2020" name="Cell Rep.">
        <title>Acquisition and Adaptation of Ultra-small Parasitic Reduced Genome Bacteria to Mammalian Hosts.</title>
        <authorList>
            <person name="McLean J.S."/>
            <person name="Bor B."/>
            <person name="Kerns K.A."/>
            <person name="Liu Q."/>
            <person name="To T.T."/>
            <person name="Solden L."/>
            <person name="Hendrickson E.L."/>
            <person name="Wrighton K."/>
            <person name="Shi W."/>
            <person name="He X."/>
        </authorList>
    </citation>
    <scope>NUCLEOTIDE SEQUENCE [LARGE SCALE GENOMIC DNA]</scope>
    <source>
        <strain evidence="5 6">TM7_KMM_G3_1_HOT_351</strain>
    </source>
</reference>
<evidence type="ECO:0000313" key="5">
    <source>
        <dbReference type="EMBL" id="RYC73734.1"/>
    </source>
</evidence>
<evidence type="ECO:0000256" key="2">
    <source>
        <dbReference type="RuleBase" id="RU003476"/>
    </source>
</evidence>
<dbReference type="Proteomes" id="UP001191004">
    <property type="component" value="Unassembled WGS sequence"/>
</dbReference>
<protein>
    <submittedName>
        <fullName evidence="5">Mutator protein MutT4</fullName>
        <ecNumber evidence="5">3.6.1.-</ecNumber>
    </submittedName>
</protein>
<proteinExistence type="inferred from homology"/>
<dbReference type="InterPro" id="IPR020476">
    <property type="entry name" value="Nudix_hydrolase"/>
</dbReference>
<dbReference type="InterPro" id="IPR051325">
    <property type="entry name" value="Nudix_hydrolase_domain"/>
</dbReference>
<comment type="caution">
    <text evidence="5">The sequence shown here is derived from an EMBL/GenBank/DDBJ whole genome shotgun (WGS) entry which is preliminary data.</text>
</comment>
<dbReference type="SUPFAM" id="SSF55811">
    <property type="entry name" value="Nudix"/>
    <property type="match status" value="1"/>
</dbReference>
<evidence type="ECO:0000259" key="4">
    <source>
        <dbReference type="PROSITE" id="PS51462"/>
    </source>
</evidence>
<dbReference type="PRINTS" id="PR00502">
    <property type="entry name" value="NUDIXFAMILY"/>
</dbReference>
<keyword evidence="1 2" id="KW-0378">Hydrolase</keyword>
<dbReference type="PANTHER" id="PTHR21340">
    <property type="entry name" value="DIADENOSINE 5,5-P1,P4-TETRAPHOSPHATE PYROPHOSPHOHYDROLASE MUTT"/>
    <property type="match status" value="1"/>
</dbReference>